<sequence>MDSTGTVLSTAISTVTSTINPNGEGPILTDLNSQISKIDSNATVLSTAISDFLSHLSSNSSGIIADDFNNEMAKIHPSASTLSEAISNIQNKITSSGTNVLSDDLDKEIKKLNAGSTELSIAISDVTSVMRDLLTGANGSRFNIISYTGVESQIFGANPTFTPGGGIVILVIEGLTYVFTFTEISQNDNFSFVTGYKSLTFKNTGNIISDINEFINLFNDYLVLGSAICGSDSLSKANFLRDQLNSSSSNIQSSISSVKSLIGGNISSSILSLIGTLQNIVTLSPTEVLKNDLLTQIGKIKSDGSVLSTSISEIENSLLTTPTGIIDTDIQSINSLLNGTSLGLTTQSRIGSPMMNSSSSNLKSIIGGTSSDLSSQLGDPGVNSLISNIGGSTTSIQSALEAISNQLINSTSFSSSLSSSISTISTNLDNIISSLPSGYSYLTVVSSPVSDGVGGINITFLSAGTYNLDAITISNGISNGSTFSFVNGSNSLVLYNRSGSTFSTQGQMLKYLRSIYPISSYLSTDVSSIVNRSIKNLIGGSSSVIRTRLGHVDSIILDDPTGVILTDLSTVRGYITSSPSSSIQSDIEQIKSTLNSNSDVSSYTLKDIIGEPTSNASASSIANIISSGSSDSLSYIIGDPILGDTGLSGLINYKSINNNNGVFTEGIFNQIQNGGTDITGQIQQIIYLFDPSNWVNQNSPLTFTFSSPPTSLADIINAASINLPG</sequence>
<name>A0A6C0BFC4_9ZZZZ</name>
<dbReference type="AlphaFoldDB" id="A0A6C0BFC4"/>
<dbReference type="EMBL" id="MN739126">
    <property type="protein sequence ID" value="QHS90108.1"/>
    <property type="molecule type" value="Genomic_DNA"/>
</dbReference>
<organism evidence="1">
    <name type="scientific">viral metagenome</name>
    <dbReference type="NCBI Taxonomy" id="1070528"/>
    <lineage>
        <taxon>unclassified sequences</taxon>
        <taxon>metagenomes</taxon>
        <taxon>organismal metagenomes</taxon>
    </lineage>
</organism>
<accession>A0A6C0BFC4</accession>
<evidence type="ECO:0000313" key="1">
    <source>
        <dbReference type="EMBL" id="QHS90108.1"/>
    </source>
</evidence>
<proteinExistence type="predicted"/>
<reference evidence="1" key="1">
    <citation type="journal article" date="2020" name="Nature">
        <title>Giant virus diversity and host interactions through global metagenomics.</title>
        <authorList>
            <person name="Schulz F."/>
            <person name="Roux S."/>
            <person name="Paez-Espino D."/>
            <person name="Jungbluth S."/>
            <person name="Walsh D.A."/>
            <person name="Denef V.J."/>
            <person name="McMahon K.D."/>
            <person name="Konstantinidis K.T."/>
            <person name="Eloe-Fadrosh E.A."/>
            <person name="Kyrpides N.C."/>
            <person name="Woyke T."/>
        </authorList>
    </citation>
    <scope>NUCLEOTIDE SEQUENCE</scope>
    <source>
        <strain evidence="1">GVMAG-M-3300010160-4</strain>
    </source>
</reference>
<protein>
    <submittedName>
        <fullName evidence="1">Uncharacterized protein</fullName>
    </submittedName>
</protein>